<dbReference type="InterPro" id="IPR003594">
    <property type="entry name" value="HATPase_dom"/>
</dbReference>
<dbReference type="SMART" id="SM00091">
    <property type="entry name" value="PAS"/>
    <property type="match status" value="2"/>
</dbReference>
<gene>
    <name evidence="10" type="ORF">FHG71_16980</name>
</gene>
<dbReference type="InterPro" id="IPR011495">
    <property type="entry name" value="Sig_transdc_His_kin_sub2_dim/P"/>
</dbReference>
<evidence type="ECO:0000256" key="2">
    <source>
        <dbReference type="ARBA" id="ARBA00012438"/>
    </source>
</evidence>
<dbReference type="InterPro" id="IPR004358">
    <property type="entry name" value="Sig_transdc_His_kin-like_C"/>
</dbReference>
<sequence length="533" mass="57412">MANPPPESWIGPAGRTMNVRSGAPRGPGSSHNRCIDARRRLGLEWLQAGLGSGMNVRLPFTELHVREVGVESSALAMLDALPEIVFVTDPGGPTVFVNAHYRGYTGLPADVLLDGGWAEVVHPEDRPATSAAWRAALAEGRPVEVEYRLRRADGVFRWFKGRAAPHRDGAGAIRAWVGTCTDVHDLKTAEAAAREAEAWLRLAQEASGVGTFAWTPATSEMRWSAECKAIFGLPPEAEMSDELFMSRIHPDDRALVLEAVERAFDPEGEGRYRSEYRALWPDGTVRWVDARGRVTFAPGPGARTGVRFIGTVLDITEAKRVEAGLAQAVEMKDALLYELNHRVKNNLQVVAGLLAMQAGRSDSPEVRRQLVEAQARVEVVGAIHRSLYASGAHGAVDIPAFLLRLAEDTVSAQGDGRVALEVAARCEAVLPLAQALPLALIVSELLINAVKYAVPEGRSGTVRLGLDRRGDRLRVEIADDGPGLPEGFDPRRSGGLGMRIVAALVGQLDSRLEIGPPGRGAVFALEVPLPPSD</sequence>
<dbReference type="InterPro" id="IPR005467">
    <property type="entry name" value="His_kinase_dom"/>
</dbReference>
<keyword evidence="3" id="KW-0597">Phosphoprotein</keyword>
<dbReference type="Proteomes" id="UP000305709">
    <property type="component" value="Unassembled WGS sequence"/>
</dbReference>
<evidence type="ECO:0000313" key="11">
    <source>
        <dbReference type="Proteomes" id="UP000305709"/>
    </source>
</evidence>
<dbReference type="PRINTS" id="PR00344">
    <property type="entry name" value="BCTRLSENSOR"/>
</dbReference>
<dbReference type="InterPro" id="IPR000700">
    <property type="entry name" value="PAS-assoc_C"/>
</dbReference>
<dbReference type="SUPFAM" id="SSF55785">
    <property type="entry name" value="PYP-like sensor domain (PAS domain)"/>
    <property type="match status" value="2"/>
</dbReference>
<keyword evidence="4" id="KW-0808">Transferase</keyword>
<dbReference type="PROSITE" id="PS50109">
    <property type="entry name" value="HIS_KIN"/>
    <property type="match status" value="1"/>
</dbReference>
<dbReference type="PROSITE" id="PS50112">
    <property type="entry name" value="PAS"/>
    <property type="match status" value="2"/>
</dbReference>
<reference evidence="10 11" key="1">
    <citation type="submission" date="2019-06" db="EMBL/GenBank/DDBJ databases">
        <authorList>
            <person name="Jiang L."/>
        </authorList>
    </citation>
    <scope>NUCLEOTIDE SEQUENCE [LARGE SCALE GENOMIC DNA]</scope>
    <source>
        <strain evidence="10 11">YIM 48858</strain>
    </source>
</reference>
<dbReference type="PANTHER" id="PTHR43304:SF1">
    <property type="entry name" value="PAC DOMAIN-CONTAINING PROTEIN"/>
    <property type="match status" value="1"/>
</dbReference>
<evidence type="ECO:0000256" key="4">
    <source>
        <dbReference type="ARBA" id="ARBA00022679"/>
    </source>
</evidence>
<dbReference type="CDD" id="cd00130">
    <property type="entry name" value="PAS"/>
    <property type="match status" value="2"/>
</dbReference>
<proteinExistence type="predicted"/>
<evidence type="ECO:0000256" key="6">
    <source>
        <dbReference type="SAM" id="MobiDB-lite"/>
    </source>
</evidence>
<dbReference type="OrthoDB" id="9760752at2"/>
<evidence type="ECO:0000256" key="3">
    <source>
        <dbReference type="ARBA" id="ARBA00022553"/>
    </source>
</evidence>
<protein>
    <recommendedName>
        <fullName evidence="2">histidine kinase</fullName>
        <ecNumber evidence="2">2.7.13.3</ecNumber>
    </recommendedName>
</protein>
<dbReference type="Pfam" id="PF07568">
    <property type="entry name" value="HisKA_2"/>
    <property type="match status" value="1"/>
</dbReference>
<dbReference type="Gene3D" id="2.10.70.100">
    <property type="match status" value="1"/>
</dbReference>
<evidence type="ECO:0000259" key="7">
    <source>
        <dbReference type="PROSITE" id="PS50109"/>
    </source>
</evidence>
<comment type="caution">
    <text evidence="10">The sequence shown here is derived from an EMBL/GenBank/DDBJ whole genome shotgun (WGS) entry which is preliminary data.</text>
</comment>
<feature type="domain" description="PAC" evidence="9">
    <location>
        <begin position="272"/>
        <end position="327"/>
    </location>
</feature>
<evidence type="ECO:0000259" key="8">
    <source>
        <dbReference type="PROSITE" id="PS50112"/>
    </source>
</evidence>
<dbReference type="InterPro" id="IPR013655">
    <property type="entry name" value="PAS_fold_3"/>
</dbReference>
<dbReference type="AlphaFoldDB" id="A0A5C4NB47"/>
<feature type="domain" description="PAS" evidence="8">
    <location>
        <begin position="70"/>
        <end position="140"/>
    </location>
</feature>
<dbReference type="SMART" id="SM00387">
    <property type="entry name" value="HATPase_c"/>
    <property type="match status" value="1"/>
</dbReference>
<comment type="catalytic activity">
    <reaction evidence="1">
        <text>ATP + protein L-histidine = ADP + protein N-phospho-L-histidine.</text>
        <dbReference type="EC" id="2.7.13.3"/>
    </reaction>
</comment>
<dbReference type="Pfam" id="PF08447">
    <property type="entry name" value="PAS_3"/>
    <property type="match status" value="2"/>
</dbReference>
<keyword evidence="11" id="KW-1185">Reference proteome</keyword>
<dbReference type="Gene3D" id="3.30.565.10">
    <property type="entry name" value="Histidine kinase-like ATPase, C-terminal domain"/>
    <property type="match status" value="1"/>
</dbReference>
<organism evidence="10 11">
    <name type="scientific">Rubellimicrobium roseum</name>
    <dbReference type="NCBI Taxonomy" id="687525"/>
    <lineage>
        <taxon>Bacteria</taxon>
        <taxon>Pseudomonadati</taxon>
        <taxon>Pseudomonadota</taxon>
        <taxon>Alphaproteobacteria</taxon>
        <taxon>Rhodobacterales</taxon>
        <taxon>Roseobacteraceae</taxon>
        <taxon>Rubellimicrobium</taxon>
    </lineage>
</organism>
<dbReference type="PROSITE" id="PS50113">
    <property type="entry name" value="PAC"/>
    <property type="match status" value="2"/>
</dbReference>
<accession>A0A5C4NB47</accession>
<evidence type="ECO:0000313" key="10">
    <source>
        <dbReference type="EMBL" id="TNC65963.1"/>
    </source>
</evidence>
<dbReference type="EMBL" id="VDFV01000035">
    <property type="protein sequence ID" value="TNC65963.1"/>
    <property type="molecule type" value="Genomic_DNA"/>
</dbReference>
<feature type="domain" description="PAC" evidence="9">
    <location>
        <begin position="143"/>
        <end position="195"/>
    </location>
</feature>
<dbReference type="SUPFAM" id="SSF55874">
    <property type="entry name" value="ATPase domain of HSP90 chaperone/DNA topoisomerase II/histidine kinase"/>
    <property type="match status" value="1"/>
</dbReference>
<evidence type="ECO:0000256" key="1">
    <source>
        <dbReference type="ARBA" id="ARBA00000085"/>
    </source>
</evidence>
<evidence type="ECO:0000259" key="9">
    <source>
        <dbReference type="PROSITE" id="PS50113"/>
    </source>
</evidence>
<dbReference type="InterPro" id="IPR001610">
    <property type="entry name" value="PAC"/>
</dbReference>
<dbReference type="Pfam" id="PF02518">
    <property type="entry name" value="HATPase_c"/>
    <property type="match status" value="1"/>
</dbReference>
<dbReference type="NCBIfam" id="TIGR00229">
    <property type="entry name" value="sensory_box"/>
    <property type="match status" value="2"/>
</dbReference>
<dbReference type="EC" id="2.7.13.3" evidence="2"/>
<dbReference type="Gene3D" id="3.30.450.20">
    <property type="entry name" value="PAS domain"/>
    <property type="match status" value="2"/>
</dbReference>
<dbReference type="InterPro" id="IPR035965">
    <property type="entry name" value="PAS-like_dom_sf"/>
</dbReference>
<feature type="domain" description="PAS" evidence="8">
    <location>
        <begin position="196"/>
        <end position="267"/>
    </location>
</feature>
<dbReference type="FunFam" id="3.30.450.20:FF:000099">
    <property type="entry name" value="Sensory box sensor histidine kinase"/>
    <property type="match status" value="1"/>
</dbReference>
<feature type="domain" description="Histidine kinase" evidence="7">
    <location>
        <begin position="338"/>
        <end position="531"/>
    </location>
</feature>
<dbReference type="InterPro" id="IPR052162">
    <property type="entry name" value="Sensor_kinase/Photoreceptor"/>
</dbReference>
<dbReference type="InterPro" id="IPR000014">
    <property type="entry name" value="PAS"/>
</dbReference>
<dbReference type="InterPro" id="IPR036890">
    <property type="entry name" value="HATPase_C_sf"/>
</dbReference>
<evidence type="ECO:0000256" key="5">
    <source>
        <dbReference type="ARBA" id="ARBA00022777"/>
    </source>
</evidence>
<dbReference type="SMART" id="SM00086">
    <property type="entry name" value="PAC"/>
    <property type="match status" value="2"/>
</dbReference>
<feature type="region of interest" description="Disordered" evidence="6">
    <location>
        <begin position="1"/>
        <end position="32"/>
    </location>
</feature>
<dbReference type="PANTHER" id="PTHR43304">
    <property type="entry name" value="PHYTOCHROME-LIKE PROTEIN CPH1"/>
    <property type="match status" value="1"/>
</dbReference>
<dbReference type="GO" id="GO:0004673">
    <property type="term" value="F:protein histidine kinase activity"/>
    <property type="evidence" value="ECO:0007669"/>
    <property type="project" value="UniProtKB-EC"/>
</dbReference>
<name>A0A5C4NB47_9RHOB</name>
<keyword evidence="5" id="KW-0418">Kinase</keyword>